<evidence type="ECO:0000256" key="10">
    <source>
        <dbReference type="RuleBase" id="RU004504"/>
    </source>
</evidence>
<dbReference type="GO" id="GO:0046872">
    <property type="term" value="F:metal ion binding"/>
    <property type="evidence" value="ECO:0007669"/>
    <property type="project" value="UniProtKB-KW"/>
</dbReference>
<comment type="cofactor">
    <cofactor evidence="1 10">
        <name>pyridoxal 5'-phosphate</name>
        <dbReference type="ChEBI" id="CHEBI:597326"/>
    </cofactor>
</comment>
<dbReference type="BioCyc" id="CSTA292563:G1353-201-MONOMER"/>
<evidence type="ECO:0000256" key="7">
    <source>
        <dbReference type="ARBA" id="ARBA00023004"/>
    </source>
</evidence>
<keyword evidence="8" id="KW-0411">Iron-sulfur</keyword>
<keyword evidence="4 12" id="KW-0808">Transferase</keyword>
<evidence type="ECO:0000256" key="5">
    <source>
        <dbReference type="ARBA" id="ARBA00022723"/>
    </source>
</evidence>
<dbReference type="PATRIC" id="fig|292563.3.peg.211"/>
<gene>
    <name evidence="12" type="ordered locus">Cyast_0200</name>
</gene>
<dbReference type="AlphaFoldDB" id="K9YI93"/>
<dbReference type="PROSITE" id="PS00595">
    <property type="entry name" value="AA_TRANSFER_CLASS_5"/>
    <property type="match status" value="1"/>
</dbReference>
<name>K9YI93_CYASC</name>
<feature type="domain" description="Aminotransferase class V" evidence="11">
    <location>
        <begin position="3"/>
        <end position="365"/>
    </location>
</feature>
<dbReference type="InterPro" id="IPR015422">
    <property type="entry name" value="PyrdxlP-dep_Trfase_small"/>
</dbReference>
<dbReference type="InterPro" id="IPR020578">
    <property type="entry name" value="Aminotrans_V_PyrdxlP_BS"/>
</dbReference>
<dbReference type="EC" id="2.8.1.7" evidence="3"/>
<dbReference type="EMBL" id="CP003940">
    <property type="protein sequence ID" value="AFZ46182.1"/>
    <property type="molecule type" value="Genomic_DNA"/>
</dbReference>
<dbReference type="eggNOG" id="COG1104">
    <property type="taxonomic scope" value="Bacteria"/>
</dbReference>
<dbReference type="SUPFAM" id="SSF53383">
    <property type="entry name" value="PLP-dependent transferases"/>
    <property type="match status" value="1"/>
</dbReference>
<evidence type="ECO:0000313" key="13">
    <source>
        <dbReference type="Proteomes" id="UP000010483"/>
    </source>
</evidence>
<keyword evidence="7" id="KW-0408">Iron</keyword>
<dbReference type="PANTHER" id="PTHR11601:SF34">
    <property type="entry name" value="CYSTEINE DESULFURASE"/>
    <property type="match status" value="1"/>
</dbReference>
<evidence type="ECO:0000256" key="4">
    <source>
        <dbReference type="ARBA" id="ARBA00022679"/>
    </source>
</evidence>
<dbReference type="STRING" id="292563.Cyast_0200"/>
<dbReference type="PIRSF" id="PIRSF005572">
    <property type="entry name" value="NifS"/>
    <property type="match status" value="1"/>
</dbReference>
<dbReference type="InterPro" id="IPR016454">
    <property type="entry name" value="Cysteine_dSase"/>
</dbReference>
<dbReference type="HOGENOM" id="CLU_003433_0_0_3"/>
<dbReference type="GO" id="GO:0031071">
    <property type="term" value="F:cysteine desulfurase activity"/>
    <property type="evidence" value="ECO:0007669"/>
    <property type="project" value="UniProtKB-EC"/>
</dbReference>
<dbReference type="Proteomes" id="UP000010483">
    <property type="component" value="Chromosome"/>
</dbReference>
<evidence type="ECO:0000256" key="1">
    <source>
        <dbReference type="ARBA" id="ARBA00001933"/>
    </source>
</evidence>
<dbReference type="GO" id="GO:0051536">
    <property type="term" value="F:iron-sulfur cluster binding"/>
    <property type="evidence" value="ECO:0007669"/>
    <property type="project" value="UniProtKB-KW"/>
</dbReference>
<evidence type="ECO:0000256" key="2">
    <source>
        <dbReference type="ARBA" id="ARBA00006490"/>
    </source>
</evidence>
<evidence type="ECO:0000256" key="3">
    <source>
        <dbReference type="ARBA" id="ARBA00012239"/>
    </source>
</evidence>
<accession>K9YI93</accession>
<dbReference type="InterPro" id="IPR000192">
    <property type="entry name" value="Aminotrans_V_dom"/>
</dbReference>
<reference evidence="13" key="1">
    <citation type="journal article" date="2013" name="Proc. Natl. Acad. Sci. U.S.A.">
        <title>Improving the coverage of the cyanobacterial phylum using diversity-driven genome sequencing.</title>
        <authorList>
            <person name="Shih P.M."/>
            <person name="Wu D."/>
            <person name="Latifi A."/>
            <person name="Axen S.D."/>
            <person name="Fewer D.P."/>
            <person name="Talla E."/>
            <person name="Calteau A."/>
            <person name="Cai F."/>
            <person name="Tandeau de Marsac N."/>
            <person name="Rippka R."/>
            <person name="Herdman M."/>
            <person name="Sivonen K."/>
            <person name="Coursin T."/>
            <person name="Laurent T."/>
            <person name="Goodwin L."/>
            <person name="Nolan M."/>
            <person name="Davenport K.W."/>
            <person name="Han C.S."/>
            <person name="Rubin E.M."/>
            <person name="Eisen J.A."/>
            <person name="Woyke T."/>
            <person name="Gugger M."/>
            <person name="Kerfeld C.A."/>
        </authorList>
    </citation>
    <scope>NUCLEOTIDE SEQUENCE [LARGE SCALE GENOMIC DNA]</scope>
    <source>
        <strain evidence="13">ATCC 29140 / PCC 7202</strain>
    </source>
</reference>
<dbReference type="Gene3D" id="3.90.1150.10">
    <property type="entry name" value="Aspartate Aminotransferase, domain 1"/>
    <property type="match status" value="1"/>
</dbReference>
<evidence type="ECO:0000259" key="11">
    <source>
        <dbReference type="Pfam" id="PF00266"/>
    </source>
</evidence>
<dbReference type="KEGG" id="csn:Cyast_0200"/>
<dbReference type="PANTHER" id="PTHR11601">
    <property type="entry name" value="CYSTEINE DESULFURYLASE FAMILY MEMBER"/>
    <property type="match status" value="1"/>
</dbReference>
<evidence type="ECO:0000256" key="6">
    <source>
        <dbReference type="ARBA" id="ARBA00022898"/>
    </source>
</evidence>
<keyword evidence="6" id="KW-0663">Pyridoxal phosphate</keyword>
<dbReference type="Pfam" id="PF00266">
    <property type="entry name" value="Aminotran_5"/>
    <property type="match status" value="1"/>
</dbReference>
<dbReference type="InterPro" id="IPR015424">
    <property type="entry name" value="PyrdxlP-dep_Trfase"/>
</dbReference>
<comment type="catalytic activity">
    <reaction evidence="9">
        <text>(sulfur carrier)-H + L-cysteine = (sulfur carrier)-SH + L-alanine</text>
        <dbReference type="Rhea" id="RHEA:43892"/>
        <dbReference type="Rhea" id="RHEA-COMP:14737"/>
        <dbReference type="Rhea" id="RHEA-COMP:14739"/>
        <dbReference type="ChEBI" id="CHEBI:29917"/>
        <dbReference type="ChEBI" id="CHEBI:35235"/>
        <dbReference type="ChEBI" id="CHEBI:57972"/>
        <dbReference type="ChEBI" id="CHEBI:64428"/>
        <dbReference type="EC" id="2.8.1.7"/>
    </reaction>
</comment>
<evidence type="ECO:0000256" key="8">
    <source>
        <dbReference type="ARBA" id="ARBA00023014"/>
    </source>
</evidence>
<proteinExistence type="inferred from homology"/>
<keyword evidence="5" id="KW-0479">Metal-binding</keyword>
<keyword evidence="13" id="KW-1185">Reference proteome</keyword>
<protein>
    <recommendedName>
        <fullName evidence="3">cysteine desulfurase</fullName>
        <ecNumber evidence="3">2.8.1.7</ecNumber>
    </recommendedName>
</protein>
<evidence type="ECO:0000256" key="9">
    <source>
        <dbReference type="ARBA" id="ARBA00050776"/>
    </source>
</evidence>
<evidence type="ECO:0000313" key="12">
    <source>
        <dbReference type="EMBL" id="AFZ46182.1"/>
    </source>
</evidence>
<sequence length="386" mass="41647">MQIYLDASATTAPRVEVINLMQETLLKGWGNPSSLHSWGERATLILEKARWQVASLINAPSSDAIIFTSGGTEADNLALFGVTTQYDSPQHIIISAVEHSAIALPAQILENQGWQVTRLAVDSRGRVNPQALSMAIQPNTVLVSIIYGQSEVGTIQPIKELATITKNQGILFHTDAVQVAGRLTLDVEELGIDLLSLSAHKFYGIQGAGALYIRPGVKLNSLGGGGGQEKGLRSGTQALGAIASMGLASQLIQEELELETPKIRALRDYLLELLSSFPYLTITGDTIHRLPHHASFIINHPSPLLTGRKLVRELNFAGIGISAGSACNSGKTQPSSTLLAMGYTQNQALKGIRISLDRHTTKEDITWTAMVLRQIINRLISDLNSH</sequence>
<dbReference type="Gene3D" id="3.40.640.10">
    <property type="entry name" value="Type I PLP-dependent aspartate aminotransferase-like (Major domain)"/>
    <property type="match status" value="1"/>
</dbReference>
<dbReference type="InterPro" id="IPR015421">
    <property type="entry name" value="PyrdxlP-dep_Trfase_major"/>
</dbReference>
<organism evidence="12 13">
    <name type="scientific">Cyanobacterium stanieri (strain ATCC 29140 / PCC 7202)</name>
    <dbReference type="NCBI Taxonomy" id="292563"/>
    <lineage>
        <taxon>Bacteria</taxon>
        <taxon>Bacillati</taxon>
        <taxon>Cyanobacteriota</taxon>
        <taxon>Cyanophyceae</taxon>
        <taxon>Oscillatoriophycideae</taxon>
        <taxon>Chroococcales</taxon>
        <taxon>Geminocystaceae</taxon>
        <taxon>Cyanobacterium</taxon>
    </lineage>
</organism>
<comment type="similarity">
    <text evidence="2">Belongs to the class-V pyridoxal-phosphate-dependent aminotransferase family. NifS/IscS subfamily.</text>
</comment>